<gene>
    <name evidence="2" type="ORF">N0V84_003410</name>
</gene>
<keyword evidence="3" id="KW-1185">Reference proteome</keyword>
<name>A0A9W8WHM2_9HYPO</name>
<evidence type="ECO:0000313" key="2">
    <source>
        <dbReference type="EMBL" id="KAJ4325692.1"/>
    </source>
</evidence>
<feature type="transmembrane region" description="Helical" evidence="1">
    <location>
        <begin position="87"/>
        <end position="106"/>
    </location>
</feature>
<dbReference type="AlphaFoldDB" id="A0A9W8WHM2"/>
<dbReference type="OrthoDB" id="4140442at2759"/>
<feature type="transmembrane region" description="Helical" evidence="1">
    <location>
        <begin position="118"/>
        <end position="141"/>
    </location>
</feature>
<keyword evidence="1" id="KW-0812">Transmembrane</keyword>
<keyword evidence="1" id="KW-1133">Transmembrane helix</keyword>
<evidence type="ECO:0000313" key="3">
    <source>
        <dbReference type="Proteomes" id="UP001140502"/>
    </source>
</evidence>
<sequence>MASLARGFCLPGLRPLLTPRAAESALLRSRLFTTSLRRAAQPAVKATRPARTAAAPASSVAPSRYAFIKSLATKPTPTILYEGPSHFWFYFGCWTSSVSILTWTALTAPSAVNQPEGVPQWVGITFGASYLLLASMGFYLISKTPNIVGHIRVLPAQAAKLAPIAGSPASAGPAPLQMEVTVKRMLPMLKPKVITAPLDKVWLKSRFSLPDEYVPELKRLEMERAAEVKRKALRKFDMEHLFTMPFRRMGRGVSSMFNGVKSAWTDMGYGIIRVDGKNYKVDVTQGFAHDGFRTLEKLVDIKP</sequence>
<protein>
    <submittedName>
        <fullName evidence="2">Uncharacterized protein</fullName>
    </submittedName>
</protein>
<accession>A0A9W8WHM2</accession>
<comment type="caution">
    <text evidence="2">The sequence shown here is derived from an EMBL/GenBank/DDBJ whole genome shotgun (WGS) entry which is preliminary data.</text>
</comment>
<proteinExistence type="predicted"/>
<reference evidence="2" key="1">
    <citation type="submission" date="2022-10" db="EMBL/GenBank/DDBJ databases">
        <title>Tapping the CABI collections for fungal endophytes: first genome assemblies for Collariella, Neodidymelliopsis, Ascochyta clinopodiicola, Didymella pomorum, Didymosphaeria variabile, Neocosmospora piperis and Neocucurbitaria cava.</title>
        <authorList>
            <person name="Hill R."/>
        </authorList>
    </citation>
    <scope>NUCLEOTIDE SEQUENCE</scope>
    <source>
        <strain evidence="2">IMI 366586</strain>
    </source>
</reference>
<dbReference type="Proteomes" id="UP001140502">
    <property type="component" value="Unassembled WGS sequence"/>
</dbReference>
<evidence type="ECO:0000256" key="1">
    <source>
        <dbReference type="SAM" id="Phobius"/>
    </source>
</evidence>
<keyword evidence="1" id="KW-0472">Membrane</keyword>
<organism evidence="2 3">
    <name type="scientific">Fusarium piperis</name>
    <dbReference type="NCBI Taxonomy" id="1435070"/>
    <lineage>
        <taxon>Eukaryota</taxon>
        <taxon>Fungi</taxon>
        <taxon>Dikarya</taxon>
        <taxon>Ascomycota</taxon>
        <taxon>Pezizomycotina</taxon>
        <taxon>Sordariomycetes</taxon>
        <taxon>Hypocreomycetidae</taxon>
        <taxon>Hypocreales</taxon>
        <taxon>Nectriaceae</taxon>
        <taxon>Fusarium</taxon>
        <taxon>Fusarium solani species complex</taxon>
    </lineage>
</organism>
<dbReference type="EMBL" id="JAPEUR010000048">
    <property type="protein sequence ID" value="KAJ4325692.1"/>
    <property type="molecule type" value="Genomic_DNA"/>
</dbReference>